<feature type="compositionally biased region" description="Basic and acidic residues" evidence="1">
    <location>
        <begin position="2295"/>
        <end position="2307"/>
    </location>
</feature>
<feature type="compositionally biased region" description="Polar residues" evidence="1">
    <location>
        <begin position="1620"/>
        <end position="1637"/>
    </location>
</feature>
<dbReference type="Proteomes" id="UP000317429">
    <property type="component" value="Chromosome"/>
</dbReference>
<gene>
    <name evidence="2" type="ORF">Pla175_43180</name>
</gene>
<dbReference type="OrthoDB" id="292839at2"/>
<name>A0A518DHF4_9BACT</name>
<accession>A0A518DHF4</accession>
<feature type="compositionally biased region" description="Low complexity" evidence="1">
    <location>
        <begin position="2132"/>
        <end position="2153"/>
    </location>
</feature>
<feature type="region of interest" description="Disordered" evidence="1">
    <location>
        <begin position="1620"/>
        <end position="1648"/>
    </location>
</feature>
<dbReference type="KEGG" id="pnd:Pla175_43180"/>
<feature type="region of interest" description="Disordered" evidence="1">
    <location>
        <begin position="2118"/>
        <end position="2337"/>
    </location>
</feature>
<keyword evidence="3" id="KW-1185">Reference proteome</keyword>
<feature type="region of interest" description="Disordered" evidence="1">
    <location>
        <begin position="1869"/>
        <end position="1890"/>
    </location>
</feature>
<evidence type="ECO:0000313" key="3">
    <source>
        <dbReference type="Proteomes" id="UP000317429"/>
    </source>
</evidence>
<feature type="compositionally biased region" description="Polar residues" evidence="1">
    <location>
        <begin position="2033"/>
        <end position="2055"/>
    </location>
</feature>
<feature type="region of interest" description="Disordered" evidence="1">
    <location>
        <begin position="2632"/>
        <end position="2658"/>
    </location>
</feature>
<feature type="compositionally biased region" description="Polar residues" evidence="1">
    <location>
        <begin position="2284"/>
        <end position="2294"/>
    </location>
</feature>
<feature type="compositionally biased region" description="Basic and acidic residues" evidence="1">
    <location>
        <begin position="1673"/>
        <end position="1688"/>
    </location>
</feature>
<feature type="compositionally biased region" description="Polar residues" evidence="1">
    <location>
        <begin position="2166"/>
        <end position="2205"/>
    </location>
</feature>
<feature type="region of interest" description="Disordered" evidence="1">
    <location>
        <begin position="2533"/>
        <end position="2553"/>
    </location>
</feature>
<feature type="compositionally biased region" description="Low complexity" evidence="1">
    <location>
        <begin position="1869"/>
        <end position="1882"/>
    </location>
</feature>
<evidence type="ECO:0000313" key="2">
    <source>
        <dbReference type="EMBL" id="QDU90905.1"/>
    </source>
</evidence>
<reference evidence="2 3" key="1">
    <citation type="submission" date="2019-02" db="EMBL/GenBank/DDBJ databases">
        <title>Deep-cultivation of Planctomycetes and their phenomic and genomic characterization uncovers novel biology.</title>
        <authorList>
            <person name="Wiegand S."/>
            <person name="Jogler M."/>
            <person name="Boedeker C."/>
            <person name="Pinto D."/>
            <person name="Vollmers J."/>
            <person name="Rivas-Marin E."/>
            <person name="Kohn T."/>
            <person name="Peeters S.H."/>
            <person name="Heuer A."/>
            <person name="Rast P."/>
            <person name="Oberbeckmann S."/>
            <person name="Bunk B."/>
            <person name="Jeske O."/>
            <person name="Meyerdierks A."/>
            <person name="Storesund J.E."/>
            <person name="Kallscheuer N."/>
            <person name="Luecker S."/>
            <person name="Lage O.M."/>
            <person name="Pohl T."/>
            <person name="Merkel B.J."/>
            <person name="Hornburger P."/>
            <person name="Mueller R.-W."/>
            <person name="Bruemmer F."/>
            <person name="Labrenz M."/>
            <person name="Spormann A.M."/>
            <person name="Op den Camp H."/>
            <person name="Overmann J."/>
            <person name="Amann R."/>
            <person name="Jetten M.S.M."/>
            <person name="Mascher T."/>
            <person name="Medema M.H."/>
            <person name="Devos D.P."/>
            <person name="Kaster A.-K."/>
            <person name="Ovreas L."/>
            <person name="Rohde M."/>
            <person name="Galperin M.Y."/>
            <person name="Jogler C."/>
        </authorList>
    </citation>
    <scope>NUCLEOTIDE SEQUENCE [LARGE SCALE GENOMIC DNA]</scope>
    <source>
        <strain evidence="2 3">Pla175</strain>
    </source>
</reference>
<proteinExistence type="predicted"/>
<protein>
    <submittedName>
        <fullName evidence="2">Uncharacterized protein</fullName>
    </submittedName>
</protein>
<feature type="compositionally biased region" description="Low complexity" evidence="1">
    <location>
        <begin position="1689"/>
        <end position="1705"/>
    </location>
</feature>
<feature type="region of interest" description="Disordered" evidence="1">
    <location>
        <begin position="1672"/>
        <end position="1708"/>
    </location>
</feature>
<dbReference type="EMBL" id="CP036291">
    <property type="protein sequence ID" value="QDU90905.1"/>
    <property type="molecule type" value="Genomic_DNA"/>
</dbReference>
<sequence length="2984" mass="317992">MTPSSGFVPFYVEVTVGDQVTTASVRTRVETDVTLYEYEHEIDLREYSSDGSVDVEVRPVFADATGLSFGYWTPEQTLTLNLPRVEFDSTAFSGTTLGPSANVTLPLKLLGELPTLVEAGGLDAGSVVWSVELDFNGDGVADDQIDVESGLGTFEYVWRDATPGMHPIAARVIVSARYATTGDNPIEAFVVSEGAWTPISQNGVEVLDPTPYVLPDPDSQTNDYPVSLIDPEAIVPAIRGYVDSPLGVGPAAIYVEVDEDGDGVSDGRASVREVVVDQVTLMEFTYTLRSPRKAGPLTIQVRAVDVLSGSSPLTGTWKVAQLEVEEVGKPTVTEVTLEDHEFETAGGVPVTSSPVIIGNASFADGATLRRVDFDFNNDGLVDGSAAVDIDGNFRFTPSGLTWRSEVTVKVRAVAQYGGQTTIGIWSDHADDPNQDNDLTFEYGEVAPTVISQLRVVDPTRATIEGRTTVAGYGAPSTITLKVFSGADQVGANRTIRTDASGYFRYEVLELEAGSYTLELTPPTANGGPPPEDPPTLELSGANAYAPPAWDASLNLVFESFAVPRSIGEENGIHHSADPSIRGRVTPVAGPIPSQTYVDISVDSGQATRVRVAADGSFSFTPTGLSAGQHTISASLKSWDPADKAYKAWAGVDSVAIDLAEGHFVAARVASIELVGDKSTGGATPQGADPAFKGVLHRFFDDQWVPFDHDAGGGLTVWFDHNGDGVADGRTTTQPGGSFYYRADGIEPGTITQTLFAWVEETSYLGGDAYTSTPVPFDFVLTRAPLISNLDYASSSDAVEGKIFAPNVDFTKLVLEYQRYGAGASIPTAPTYLDPWSTIGELSTANVSEGGAFNIDVAGSQSGPATIVVRAIDNTDADHPVVGPWRVLQFTLGEAVEGPQQIDDFGLANSAGALPPGVTSDPTVTGIVGQDGIGAYAVVELTITKDPGGASPVALGVFRTTSDAQGRFSYLPIGLVHNHDYGIEARHVYFDPDEGEVTDASLAETTLFSLVSATEASFISFDLIEDHTGPNPVVDDPTIAGEINNPDGSPAGLRIEYFVAPASGQYEEEPTGVAFSDGGGGFKFRPIGLTADTPYKVRAHIVEFDPVTRQFVEGGWSTDVTFTPSAAAVEPNLDPRLAPGITAADRADLEFRSLVWQVLAQPGSGSYGSGVTSLGAPGRLSFAAVSVELLGRGLKGAPDADTPGTLLESVASGAYEETYYNLSGAQTADGTDVGLYYSSAYGYSTRSGDNYQAEIAVQIHFGSYEFESVDPETGAKTVVEVIGHYYLEVDVVGVYSGDVLTVVDFYLDESSDYQFFVEETSPGVDVDPSEYTLTTIGTVQSNLWSSFGGFSAGQMEVVHERVETLELESWNAYSGGSVEPDDPDQDLDPSSVFTYSGDSHARYSETTTRSGIDVSTIDGGVVTHSPRVVTDAAAWLTGASQQRVDYVNPYASGRRDVGSDSLTEQYLYEASLHLETDNPGASDETSTFSLSESLTTAFQQQGAGSSVVGVVDNPAGDWSRTQFSYHANGEQSDRVSLVGTAALEVVGGVVVESLHAVIDASSYVNLSGGGETSGSDYRVRLGATGVAYESATETTSAYAFTASAASSLGATIDAVGERSVVQGTAESSNDYQGTQTGSVDGDETRTDDGVATDTAFGLRLAGESASGGSVRAKFYRDNDSSRSTGDFRSHASASSTTATQAYGTTSEQVEGETLPLVTPFRSNEVLLAALSASAEGVFELDDRATAANPHGIIRSEGHAKRLQTTDLKGTDWTGLSGETEAASLFSDEYVTLEVLAFESYALTKRTAGSREEEDYEFTSDLGVDRRIGTFESDRHGSLESESYVRAAEGFVEFEPGAWLSSGYELKDRASSGGRFSSSSRGGFTQTQNARSADAAVEELSVSWSKSKYELGGSHTEPTVNPEAATVVGATTTNIQIGLETGSYSKETSRGVVSIANDVVTTAAMDVAFETLSEVADALRVRSITRSSETAGAKTTAVVSASTYDSLTTAGSASDGEGVTTQSGGVASSKLDVESVQTTGVRQSSKTNAHITTTTPGVLTRTEALESRTTTKASTGSSSAGPVVSGAGGTSSSMKVNTSASGEVIDATKWSDTLSETDDGKVTITAETGKRTDTSTSSRNASPTAATTPNVVTTPDGGSRSDWAFDVASSNNTKLDTRTDTTYPTDSGRTKTRTSTGHVDQSETVSGSGALRDEHGATTVELEGEPTVTRTGSYDFEEKSSSTTFTPDLAGPPENGTLKRVTETARVSGGEGQPENEQFDRETLRQTKSQEGTTTERQTEHSESQRDLSTEGVATETTLVRTEGLKEERSNGPETPQFDEYRYAPTLQQRTVLTGWEEVHSQTATSAGSDEGAKQTLAINRTYQHVKTTTDRFQAEGLDAVLPQEFDTLQFAVVLTDTTTATDLYASSHTLDAEGRAVGGVYSASNASSVLEQRRAELLHQQGEWEYHESDLAPYFFTDIDHEVVDRRGWTAGTTVEVGLYWDTAGSRQTASVWSRLDSADTTEHKRVTGAWRVSDDANPNENYHNGVEGESRADYRQTDSDLYFAAGWRSPWGSGEQSWQSGRDRTQIDEDTVGREADGSVVYEKRNDFLEHSRTTADGEPAATLKPLRVAYQQAAAAPPEASQSDEGRKKGRHEHSEFEVHHANPHEYTNHPPATWEIDQAVPWATSSYSGPGGGHAGSIEYAFTGGDTQQQLRDISASTLARTGLDDAENISDLTFGDGPWRASEETEFLRSAGVKDREGRWIFRTDSGDRYYDGGGGRIFGAIHVGEGGHRQWVPEGQTPVPDFGKDPPAFDMALDMLPGGIGQLANRAGDLNQARKALTQGRRVLKEGAKEATEQAGKHGDDLKRVAGRTEKFADPAVADKVDISDDVTNQLRLEAKAKIARNTELPNDKWRRIPNTVQEKFALEEAQKGLGQRIIRSLDDPRYKGFEKWEYKIKSNNGADAVVHYVRDPSTGNLMDFKFK</sequence>
<feature type="compositionally biased region" description="Low complexity" evidence="1">
    <location>
        <begin position="2632"/>
        <end position="2644"/>
    </location>
</feature>
<feature type="compositionally biased region" description="Low complexity" evidence="1">
    <location>
        <begin position="2068"/>
        <end position="2091"/>
    </location>
</feature>
<dbReference type="RefSeq" id="WP_145290315.1">
    <property type="nucleotide sequence ID" value="NZ_CP036291.1"/>
</dbReference>
<evidence type="ECO:0000256" key="1">
    <source>
        <dbReference type="SAM" id="MobiDB-lite"/>
    </source>
</evidence>
<organism evidence="2 3">
    <name type="scientific">Pirellulimonas nuda</name>
    <dbReference type="NCBI Taxonomy" id="2528009"/>
    <lineage>
        <taxon>Bacteria</taxon>
        <taxon>Pseudomonadati</taxon>
        <taxon>Planctomycetota</taxon>
        <taxon>Planctomycetia</taxon>
        <taxon>Pirellulales</taxon>
        <taxon>Lacipirellulaceae</taxon>
        <taxon>Pirellulimonas</taxon>
    </lineage>
</organism>
<feature type="region of interest" description="Disordered" evidence="1">
    <location>
        <begin position="2007"/>
        <end position="2098"/>
    </location>
</feature>